<evidence type="ECO:0000256" key="1">
    <source>
        <dbReference type="SAM" id="Coils"/>
    </source>
</evidence>
<proteinExistence type="predicted"/>
<sequence>MPDKKKVLLDSIAKLRRLNVSEDEIVSYLKEFGISENYIRSLLAGDTDAPVELENPQETLEETRAQIEEAFAPPVINDLPVTSKKKPDSKKPVVQTVSIEAPPSKSQKTKSVSSFEDETASGSQKTALTLPDQTVSSLWEKGILNTVTDSLLEIKKIRDDLDKTLESRIQKALDKESVKMAALQDNTQKLMISKMNSELEKKSGEIVETLDQRIAELKKNRDELRQEQESIKTERKVASELFKQLSEELAHSKELRDKSLVQLNADTVKYKSELVLTLEDARKKMLAIEDRATKTLELEHAIINSWVKDANNRIDRLTIEKINELSSDANQKLEEVDRISREIDAASLRREFEDIKNRLNDLEMGRKRM</sequence>
<dbReference type="EMBL" id="JAGVWC010000010">
    <property type="protein sequence ID" value="MBS3061832.1"/>
    <property type="molecule type" value="Genomic_DNA"/>
</dbReference>
<organism evidence="3 4">
    <name type="scientific">Candidatus Iainarchaeum sp</name>
    <dbReference type="NCBI Taxonomy" id="3101447"/>
    <lineage>
        <taxon>Archaea</taxon>
        <taxon>Candidatus Iainarchaeota</taxon>
        <taxon>Candidatus Iainarchaeia</taxon>
        <taxon>Candidatus Iainarchaeales</taxon>
        <taxon>Candidatus Iainarchaeaceae</taxon>
        <taxon>Candidatus Iainarchaeum</taxon>
    </lineage>
</organism>
<reference evidence="3" key="1">
    <citation type="submission" date="2021-03" db="EMBL/GenBank/DDBJ databases">
        <authorList>
            <person name="Jaffe A."/>
        </authorList>
    </citation>
    <scope>NUCLEOTIDE SEQUENCE</scope>
    <source>
        <strain evidence="3">RIFCSPLOWO2_01_FULL_AR10_48_17</strain>
    </source>
</reference>
<feature type="coiled-coil region" evidence="1">
    <location>
        <begin position="207"/>
        <end position="241"/>
    </location>
</feature>
<keyword evidence="1" id="KW-0175">Coiled coil</keyword>
<evidence type="ECO:0000313" key="3">
    <source>
        <dbReference type="EMBL" id="MBS3061832.1"/>
    </source>
</evidence>
<name>A0A8T4L7F6_9ARCH</name>
<dbReference type="AlphaFoldDB" id="A0A8T4L7F6"/>
<dbReference type="Proteomes" id="UP000675968">
    <property type="component" value="Unassembled WGS sequence"/>
</dbReference>
<protein>
    <submittedName>
        <fullName evidence="3">Uncharacterized protein</fullName>
    </submittedName>
</protein>
<feature type="coiled-coil region" evidence="1">
    <location>
        <begin position="322"/>
        <end position="365"/>
    </location>
</feature>
<evidence type="ECO:0000313" key="4">
    <source>
        <dbReference type="Proteomes" id="UP000675968"/>
    </source>
</evidence>
<comment type="caution">
    <text evidence="3">The sequence shown here is derived from an EMBL/GenBank/DDBJ whole genome shotgun (WGS) entry which is preliminary data.</text>
</comment>
<feature type="compositionally biased region" description="Polar residues" evidence="2">
    <location>
        <begin position="104"/>
        <end position="127"/>
    </location>
</feature>
<reference evidence="3" key="2">
    <citation type="submission" date="2021-05" db="EMBL/GenBank/DDBJ databases">
        <title>Protein family content uncovers lineage relationships and bacterial pathway maintenance mechanisms in DPANN archaea.</title>
        <authorList>
            <person name="Castelle C.J."/>
            <person name="Meheust R."/>
            <person name="Jaffe A.L."/>
            <person name="Seitz K."/>
            <person name="Gong X."/>
            <person name="Baker B.J."/>
            <person name="Banfield J.F."/>
        </authorList>
    </citation>
    <scope>NUCLEOTIDE SEQUENCE</scope>
    <source>
        <strain evidence="3">RIFCSPLOWO2_01_FULL_AR10_48_17</strain>
    </source>
</reference>
<feature type="region of interest" description="Disordered" evidence="2">
    <location>
        <begin position="78"/>
        <end position="127"/>
    </location>
</feature>
<evidence type="ECO:0000256" key="2">
    <source>
        <dbReference type="SAM" id="MobiDB-lite"/>
    </source>
</evidence>
<accession>A0A8T4L7F6</accession>
<gene>
    <name evidence="3" type="ORF">J4215_04595</name>
</gene>